<keyword evidence="2" id="KW-1185">Reference proteome</keyword>
<evidence type="ECO:0000313" key="1">
    <source>
        <dbReference type="EMBL" id="OXY82092.1"/>
    </source>
</evidence>
<organism evidence="1 2">
    <name type="scientific">Oceanimonas doudoroffii</name>
    <dbReference type="NCBI Taxonomy" id="84158"/>
    <lineage>
        <taxon>Bacteria</taxon>
        <taxon>Pseudomonadati</taxon>
        <taxon>Pseudomonadota</taxon>
        <taxon>Gammaproteobacteria</taxon>
        <taxon>Aeromonadales</taxon>
        <taxon>Aeromonadaceae</taxon>
        <taxon>Oceanimonas</taxon>
    </lineage>
</organism>
<evidence type="ECO:0000313" key="2">
    <source>
        <dbReference type="Proteomes" id="UP000242757"/>
    </source>
</evidence>
<dbReference type="AlphaFoldDB" id="A0A233RFC0"/>
<protein>
    <submittedName>
        <fullName evidence="1">Uncharacterized protein</fullName>
    </submittedName>
</protein>
<reference evidence="1 2" key="1">
    <citation type="submission" date="2017-08" db="EMBL/GenBank/DDBJ databases">
        <title>A Genome Sequence of Oceanimonas doudoroffii ATCC 27123T.</title>
        <authorList>
            <person name="Brennan M.A."/>
            <person name="Maclea K.S."/>
            <person name="Mcclelland W.D."/>
            <person name="Trachtenberg A.M."/>
        </authorList>
    </citation>
    <scope>NUCLEOTIDE SEQUENCE [LARGE SCALE GENOMIC DNA]</scope>
    <source>
        <strain evidence="1 2">ATCC 27123</strain>
    </source>
</reference>
<dbReference type="Proteomes" id="UP000242757">
    <property type="component" value="Unassembled WGS sequence"/>
</dbReference>
<gene>
    <name evidence="1" type="ORF">B6S08_00720</name>
</gene>
<dbReference type="EMBL" id="NBIM01000001">
    <property type="protein sequence ID" value="OXY82092.1"/>
    <property type="molecule type" value="Genomic_DNA"/>
</dbReference>
<sequence length="84" mass="9722">MMTGSRFFKRINAHDIDKCIDFLFFGSKIRQLTCVEAQRLSVHRGRVMPFIPMERKRCRSVRLYQEPGAGISTERADTVTTPES</sequence>
<proteinExistence type="predicted"/>
<name>A0A233RFC0_9GAMM</name>
<comment type="caution">
    <text evidence="1">The sequence shown here is derived from an EMBL/GenBank/DDBJ whole genome shotgun (WGS) entry which is preliminary data.</text>
</comment>
<accession>A0A233RFC0</accession>